<evidence type="ECO:0000256" key="9">
    <source>
        <dbReference type="SAM" id="MobiDB-lite"/>
    </source>
</evidence>
<evidence type="ECO:0000256" key="5">
    <source>
        <dbReference type="ARBA" id="ARBA00022801"/>
    </source>
</evidence>
<feature type="domain" description="Glycosyl transferase family 51" evidence="12">
    <location>
        <begin position="537"/>
        <end position="707"/>
    </location>
</feature>
<dbReference type="Proteomes" id="UP000653644">
    <property type="component" value="Unassembled WGS sequence"/>
</dbReference>
<evidence type="ECO:0000256" key="10">
    <source>
        <dbReference type="SAM" id="Phobius"/>
    </source>
</evidence>
<dbReference type="InterPro" id="IPR012338">
    <property type="entry name" value="Beta-lactam/transpept-like"/>
</dbReference>
<comment type="catalytic activity">
    <reaction evidence="8">
        <text>[GlcNAc-(1-&gt;4)-Mur2Ac(oyl-L-Ala-gamma-D-Glu-L-Lys-D-Ala-D-Ala)](n)-di-trans,octa-cis-undecaprenyl diphosphate + beta-D-GlcNAc-(1-&gt;4)-Mur2Ac(oyl-L-Ala-gamma-D-Glu-L-Lys-D-Ala-D-Ala)-di-trans,octa-cis-undecaprenyl diphosphate = [GlcNAc-(1-&gt;4)-Mur2Ac(oyl-L-Ala-gamma-D-Glu-L-Lys-D-Ala-D-Ala)](n+1)-di-trans,octa-cis-undecaprenyl diphosphate + di-trans,octa-cis-undecaprenyl diphosphate + H(+)</text>
        <dbReference type="Rhea" id="RHEA:23708"/>
        <dbReference type="Rhea" id="RHEA-COMP:9602"/>
        <dbReference type="Rhea" id="RHEA-COMP:9603"/>
        <dbReference type="ChEBI" id="CHEBI:15378"/>
        <dbReference type="ChEBI" id="CHEBI:58405"/>
        <dbReference type="ChEBI" id="CHEBI:60033"/>
        <dbReference type="ChEBI" id="CHEBI:78435"/>
        <dbReference type="EC" id="2.4.99.28"/>
    </reaction>
</comment>
<dbReference type="InterPro" id="IPR001460">
    <property type="entry name" value="PCN-bd_Tpept"/>
</dbReference>
<keyword evidence="14" id="KW-1185">Reference proteome</keyword>
<feature type="region of interest" description="Disordered" evidence="9">
    <location>
        <begin position="439"/>
        <end position="475"/>
    </location>
</feature>
<comment type="catalytic activity">
    <reaction evidence="7">
        <text>Preferential cleavage: (Ac)2-L-Lys-D-Ala-|-D-Ala. Also transpeptidation of peptidyl-alanyl moieties that are N-acyl substituents of D-alanine.</text>
        <dbReference type="EC" id="3.4.16.4"/>
    </reaction>
</comment>
<accession>A0ABQ3CVV1</accession>
<evidence type="ECO:0000256" key="2">
    <source>
        <dbReference type="ARBA" id="ARBA00022670"/>
    </source>
</evidence>
<dbReference type="EMBL" id="BMVN01000021">
    <property type="protein sequence ID" value="GHA43669.1"/>
    <property type="molecule type" value="Genomic_DNA"/>
</dbReference>
<feature type="compositionally biased region" description="Low complexity" evidence="9">
    <location>
        <begin position="130"/>
        <end position="146"/>
    </location>
</feature>
<feature type="compositionally biased region" description="Low complexity" evidence="9">
    <location>
        <begin position="1140"/>
        <end position="1155"/>
    </location>
</feature>
<feature type="compositionally biased region" description="Polar residues" evidence="9">
    <location>
        <begin position="439"/>
        <end position="455"/>
    </location>
</feature>
<evidence type="ECO:0008006" key="15">
    <source>
        <dbReference type="Google" id="ProtNLM"/>
    </source>
</evidence>
<dbReference type="InterPro" id="IPR001264">
    <property type="entry name" value="Glyco_trans_51"/>
</dbReference>
<feature type="compositionally biased region" description="Gly residues" evidence="9">
    <location>
        <begin position="254"/>
        <end position="264"/>
    </location>
</feature>
<keyword evidence="1" id="KW-0121">Carboxypeptidase</keyword>
<evidence type="ECO:0000256" key="1">
    <source>
        <dbReference type="ARBA" id="ARBA00022645"/>
    </source>
</evidence>
<feature type="compositionally biased region" description="Gly residues" evidence="9">
    <location>
        <begin position="54"/>
        <end position="74"/>
    </location>
</feature>
<evidence type="ECO:0000256" key="8">
    <source>
        <dbReference type="ARBA" id="ARBA00049902"/>
    </source>
</evidence>
<feature type="compositionally biased region" description="Low complexity" evidence="9">
    <location>
        <begin position="178"/>
        <end position="193"/>
    </location>
</feature>
<feature type="compositionally biased region" description="Low complexity" evidence="9">
    <location>
        <begin position="1180"/>
        <end position="1194"/>
    </location>
</feature>
<evidence type="ECO:0000313" key="14">
    <source>
        <dbReference type="Proteomes" id="UP000653644"/>
    </source>
</evidence>
<feature type="region of interest" description="Disordered" evidence="9">
    <location>
        <begin position="1"/>
        <end position="393"/>
    </location>
</feature>
<dbReference type="SUPFAM" id="SSF56601">
    <property type="entry name" value="beta-lactamase/transpeptidase-like"/>
    <property type="match status" value="1"/>
</dbReference>
<name>A0ABQ3CVV1_9ACTN</name>
<sequence length="1247" mass="124219">MHDMSDEPQPQQRNEGVAPKKPLPAEGPGNPGRRDPSSTPPDPTGGTRSDTDAGSGGPGGREGGESAGGSGGRDGGQRAEGAEGAGRPGSAGKPQRGERGADGTRGAGAGGPAAAERGAGRTAGTGNGPAGSPSRSGSGTPGSASRNRSGMTGGASSQDGSRPADAPEQDRDRTASIARARQAARARTEQTGAAGAGGTAARGGAQEPGRGPGSGNAPATGRGSVPGRRAESGGASGSGDGPVSGGAAADGVGSAAGGAGGAGGAARDSAAGGGSRAGGSGSGKGTGGGKPGAPLGSGQEPPAESTQVLRRVTPPRGPKSGARQEADAAPAPETTQVLRRVNAPRSGEPDTTARPTVPRPAGEDRAAQTSGAGPAGAAAPSSPAAARAARAARAAGTAAAGAGAGAGAGAQAAKAAAGPATGAAAASAASAVGAGTTTHNASEASTTALPATDGQSAGGNGNGKGKGKKNKRPKRTGWRRIIPTWRMVLGTFFVGVLLLVGLFFVGYSLVKIPPANAFATKQSNVYLYADGSQLARDGEVNRENVSLAQVSKDAQHAVLAAEDRDFYTESAVDPKAMLRAGWNTATGKGKQSGSTITQQYVKNYYLAQEQTVTRKAKEFFIAIKLDRNKSKDEILEGYLNTSYFGRNAYGIQAASQAYYGRDASDLDPARAAYLAALVNAPSEYDVVAHPENRKAAVARWNYVLDGMVTKGWLSESKRAGMKFPMPKEQTISTGMSGQRGYLVEAVKQYLTSNNIIDSDHLTAGGYRITTTIQKDRQDAFVKAVDDQLMSKLDKKNRKADTYVRAGGASVDPKTGKVVAMYGGIDYVKQYTNGATRGDFQVGSTFKPFVFTSAVENGSTTQDGRAITPNTVYDGTNQRPVQGWNGGAYAPENEDQKSYGPITVRKATDLSVNAVYAQMAVDVTPAKVKQTAVDLGVPSDTPDLQPYPSIALGTATASVLDMAEAYATLANHGKHGTYTLVEKITKDGTDEVKLPEQPVKQAVSREAADTTTSVLQSVVENGTATAAQAAGRPAAGKTGTAESDTAAWFAGYTPDLATVVSVMGQDPVTAKHQPLYGALGQMRMNGGGPPTQIWAQYTRDALQGKPASEFDLELQRGADQVQEPPATSTAQPGTDGGRNDGGATATPTTGGATTTPTGGGTTGGGTPTDGGTGTTGGTPTDGGTATDGGATTTGGDTTGGGPTTGGGTTDGGGTADGGPTTGGGTTGGGTPGGGTTGTDTGAGGFPGT</sequence>
<reference evidence="14" key="1">
    <citation type="journal article" date="2019" name="Int. J. Syst. Evol. Microbiol.">
        <title>The Global Catalogue of Microorganisms (GCM) 10K type strain sequencing project: providing services to taxonomists for standard genome sequencing and annotation.</title>
        <authorList>
            <consortium name="The Broad Institute Genomics Platform"/>
            <consortium name="The Broad Institute Genome Sequencing Center for Infectious Disease"/>
            <person name="Wu L."/>
            <person name="Ma J."/>
        </authorList>
    </citation>
    <scope>NUCLEOTIDE SEQUENCE [LARGE SCALE GENOMIC DNA]</scope>
    <source>
        <strain evidence="14">JCM 4733</strain>
    </source>
</reference>
<keyword evidence="10" id="KW-0472">Membrane</keyword>
<evidence type="ECO:0000313" key="13">
    <source>
        <dbReference type="EMBL" id="GHA43669.1"/>
    </source>
</evidence>
<dbReference type="InterPro" id="IPR050396">
    <property type="entry name" value="Glycosyltr_51/Transpeptidase"/>
</dbReference>
<keyword evidence="6" id="KW-0511">Multifunctional enzyme</keyword>
<dbReference type="Pfam" id="PF00905">
    <property type="entry name" value="Transpeptidase"/>
    <property type="match status" value="1"/>
</dbReference>
<feature type="compositionally biased region" description="Gly residues" evidence="9">
    <location>
        <begin position="271"/>
        <end position="291"/>
    </location>
</feature>
<feature type="domain" description="Penicillin-binding protein transpeptidase" evidence="11">
    <location>
        <begin position="810"/>
        <end position="1064"/>
    </location>
</feature>
<keyword evidence="3" id="KW-0328">Glycosyltransferase</keyword>
<feature type="region of interest" description="Disordered" evidence="9">
    <location>
        <begin position="1116"/>
        <end position="1247"/>
    </location>
</feature>
<feature type="compositionally biased region" description="Gly residues" evidence="9">
    <location>
        <begin position="1195"/>
        <end position="1247"/>
    </location>
</feature>
<keyword evidence="2" id="KW-0645">Protease</keyword>
<proteinExistence type="predicted"/>
<evidence type="ECO:0000259" key="11">
    <source>
        <dbReference type="Pfam" id="PF00905"/>
    </source>
</evidence>
<dbReference type="InterPro" id="IPR036950">
    <property type="entry name" value="PBP_transglycosylase"/>
</dbReference>
<evidence type="ECO:0000256" key="3">
    <source>
        <dbReference type="ARBA" id="ARBA00022676"/>
    </source>
</evidence>
<feature type="compositionally biased region" description="Gly residues" evidence="9">
    <location>
        <begin position="234"/>
        <end position="244"/>
    </location>
</feature>
<feature type="compositionally biased region" description="Gly residues" evidence="9">
    <location>
        <begin position="1156"/>
        <end position="1179"/>
    </location>
</feature>
<dbReference type="Pfam" id="PF00912">
    <property type="entry name" value="Transgly"/>
    <property type="match status" value="1"/>
</dbReference>
<evidence type="ECO:0000256" key="4">
    <source>
        <dbReference type="ARBA" id="ARBA00022679"/>
    </source>
</evidence>
<evidence type="ECO:0000256" key="7">
    <source>
        <dbReference type="ARBA" id="ARBA00034000"/>
    </source>
</evidence>
<feature type="compositionally biased region" description="Low complexity" evidence="9">
    <location>
        <begin position="367"/>
        <end position="393"/>
    </location>
</feature>
<keyword evidence="10" id="KW-1133">Transmembrane helix</keyword>
<keyword evidence="5" id="KW-0378">Hydrolase</keyword>
<keyword evidence="10" id="KW-0812">Transmembrane</keyword>
<feature type="compositionally biased region" description="Basic residues" evidence="9">
    <location>
        <begin position="465"/>
        <end position="475"/>
    </location>
</feature>
<evidence type="ECO:0000256" key="6">
    <source>
        <dbReference type="ARBA" id="ARBA00023268"/>
    </source>
</evidence>
<dbReference type="Gene3D" id="3.40.710.10">
    <property type="entry name" value="DD-peptidase/beta-lactamase superfamily"/>
    <property type="match status" value="1"/>
</dbReference>
<evidence type="ECO:0000259" key="12">
    <source>
        <dbReference type="Pfam" id="PF00912"/>
    </source>
</evidence>
<dbReference type="PANTHER" id="PTHR32282:SF34">
    <property type="entry name" value="PENICILLIN-BINDING PROTEIN 1A"/>
    <property type="match status" value="1"/>
</dbReference>
<dbReference type="Gene3D" id="1.10.3810.10">
    <property type="entry name" value="Biosynthetic peptidoglycan transglycosylase-like"/>
    <property type="match status" value="1"/>
</dbReference>
<gene>
    <name evidence="13" type="ORF">GCM10010345_55390</name>
</gene>
<dbReference type="SUPFAM" id="SSF53955">
    <property type="entry name" value="Lysozyme-like"/>
    <property type="match status" value="1"/>
</dbReference>
<feature type="transmembrane region" description="Helical" evidence="10">
    <location>
        <begin position="488"/>
        <end position="510"/>
    </location>
</feature>
<keyword evidence="4" id="KW-0808">Transferase</keyword>
<dbReference type="PANTHER" id="PTHR32282">
    <property type="entry name" value="BINDING PROTEIN TRANSPEPTIDASE, PUTATIVE-RELATED"/>
    <property type="match status" value="1"/>
</dbReference>
<feature type="region of interest" description="Disordered" evidence="9">
    <location>
        <begin position="860"/>
        <end position="879"/>
    </location>
</feature>
<organism evidence="13 14">
    <name type="scientific">Streptomyces canarius</name>
    <dbReference type="NCBI Taxonomy" id="285453"/>
    <lineage>
        <taxon>Bacteria</taxon>
        <taxon>Bacillati</taxon>
        <taxon>Actinomycetota</taxon>
        <taxon>Actinomycetes</taxon>
        <taxon>Kitasatosporales</taxon>
        <taxon>Streptomycetaceae</taxon>
        <taxon>Streptomyces</taxon>
    </lineage>
</organism>
<feature type="compositionally biased region" description="Polar residues" evidence="9">
    <location>
        <begin position="147"/>
        <end position="160"/>
    </location>
</feature>
<comment type="caution">
    <text evidence="13">The sequence shown here is derived from an EMBL/GenBank/DDBJ whole genome shotgun (WGS) entry which is preliminary data.</text>
</comment>
<protein>
    <recommendedName>
        <fullName evidence="15">Penicillin-insensitive transglycosylase</fullName>
    </recommendedName>
</protein>
<dbReference type="InterPro" id="IPR023346">
    <property type="entry name" value="Lysozyme-like_dom_sf"/>
</dbReference>